<organism evidence="1 2">
    <name type="scientific">Sphaerospermopsis reniformis</name>
    <dbReference type="NCBI Taxonomy" id="531300"/>
    <lineage>
        <taxon>Bacteria</taxon>
        <taxon>Bacillati</taxon>
        <taxon>Cyanobacteriota</taxon>
        <taxon>Cyanophyceae</taxon>
        <taxon>Nostocales</taxon>
        <taxon>Aphanizomenonaceae</taxon>
        <taxon>Sphaerospermopsis</taxon>
    </lineage>
</organism>
<dbReference type="Proteomes" id="UP000300142">
    <property type="component" value="Unassembled WGS sequence"/>
</dbReference>
<dbReference type="EMBL" id="BJCE01000219">
    <property type="protein sequence ID" value="GCL39177.1"/>
    <property type="molecule type" value="Genomic_DNA"/>
</dbReference>
<comment type="caution">
    <text evidence="1">The sequence shown here is derived from an EMBL/GenBank/DDBJ whole genome shotgun (WGS) entry which is preliminary data.</text>
</comment>
<gene>
    <name evidence="1" type="ORF">SR1949_43000</name>
</gene>
<dbReference type="Gene3D" id="3.40.50.150">
    <property type="entry name" value="Vaccinia Virus protein VP39"/>
    <property type="match status" value="1"/>
</dbReference>
<evidence type="ECO:0000313" key="1">
    <source>
        <dbReference type="EMBL" id="GCL39177.1"/>
    </source>
</evidence>
<sequence>MDTRYQGNNQRITKPKGNLAEFAINCQFGFGSADLLFVCKPAVIKINPVGYPQSFAEFFIKLLTDEGDLFLDPFAFSKRTGFVDMTQQHHWVSLELNEVDGRENLLLTWLRINF</sequence>
<accession>A0A480A2T7</accession>
<dbReference type="AlphaFoldDB" id="A0A480A2T7"/>
<name>A0A480A2T7_9CYAN</name>
<keyword evidence="1" id="KW-0489">Methyltransferase</keyword>
<reference evidence="2" key="1">
    <citation type="submission" date="2019-02" db="EMBL/GenBank/DDBJ databases">
        <title>Draft genome sequence of Sphaerospermopsis reniformis NIES-1949.</title>
        <authorList>
            <person name="Yamaguchi H."/>
            <person name="Suzuki S."/>
            <person name="Kawachi M."/>
        </authorList>
    </citation>
    <scope>NUCLEOTIDE SEQUENCE [LARGE SCALE GENOMIC DNA]</scope>
    <source>
        <strain evidence="2">NIES-1949</strain>
    </source>
</reference>
<keyword evidence="1" id="KW-0808">Transferase</keyword>
<evidence type="ECO:0000313" key="2">
    <source>
        <dbReference type="Proteomes" id="UP000300142"/>
    </source>
</evidence>
<dbReference type="InterPro" id="IPR029063">
    <property type="entry name" value="SAM-dependent_MTases_sf"/>
</dbReference>
<protein>
    <submittedName>
        <fullName evidence="1">PvuII DNA methyltransferase</fullName>
    </submittedName>
</protein>
<proteinExistence type="predicted"/>
<dbReference type="GO" id="GO:0032259">
    <property type="term" value="P:methylation"/>
    <property type="evidence" value="ECO:0007669"/>
    <property type="project" value="UniProtKB-KW"/>
</dbReference>
<keyword evidence="2" id="KW-1185">Reference proteome</keyword>
<dbReference type="GO" id="GO:0008168">
    <property type="term" value="F:methyltransferase activity"/>
    <property type="evidence" value="ECO:0007669"/>
    <property type="project" value="UniProtKB-KW"/>
</dbReference>